<protein>
    <submittedName>
        <fullName evidence="1">ArsR family transcriptional regulator</fullName>
    </submittedName>
</protein>
<dbReference type="EMBL" id="JBHSZZ010000073">
    <property type="protein sequence ID" value="MFC7188134.1"/>
    <property type="molecule type" value="Genomic_DNA"/>
</dbReference>
<name>A0ABD5YJH5_9EURY</name>
<dbReference type="RefSeq" id="WP_267665580.1">
    <property type="nucleotide sequence ID" value="NZ_JAODIX010000073.1"/>
</dbReference>
<accession>A0ABD5YJH5</accession>
<reference evidence="1 2" key="1">
    <citation type="journal article" date="2019" name="Int. J. Syst. Evol. Microbiol.">
        <title>The Global Catalogue of Microorganisms (GCM) 10K type strain sequencing project: providing services to taxonomists for standard genome sequencing and annotation.</title>
        <authorList>
            <consortium name="The Broad Institute Genomics Platform"/>
            <consortium name="The Broad Institute Genome Sequencing Center for Infectious Disease"/>
            <person name="Wu L."/>
            <person name="Ma J."/>
        </authorList>
    </citation>
    <scope>NUCLEOTIDE SEQUENCE [LARGE SCALE GENOMIC DNA]</scope>
    <source>
        <strain evidence="1 2">Q85</strain>
    </source>
</reference>
<evidence type="ECO:0000313" key="2">
    <source>
        <dbReference type="Proteomes" id="UP001596390"/>
    </source>
</evidence>
<evidence type="ECO:0000313" key="1">
    <source>
        <dbReference type="EMBL" id="MFC7188134.1"/>
    </source>
</evidence>
<keyword evidence="2" id="KW-1185">Reference proteome</keyword>
<dbReference type="AlphaFoldDB" id="A0ABD5YJH5"/>
<gene>
    <name evidence="1" type="ORF">ACFQMK_14865</name>
</gene>
<sequence length="112" mass="13089">MSDAGRFDQVLEGLADPYRRQLLLALIEHNPQDDDDPDPLNIHPEGDDAHSKLNIYMGHLPKLDKMGIIEWDEDEDEIIKGPDWEEFEPLLRLIAEHKDELPKEWFEETDTD</sequence>
<proteinExistence type="predicted"/>
<organism evidence="1 2">
    <name type="scientific">Halorubrum yunnanense</name>
    <dbReference type="NCBI Taxonomy" id="1526162"/>
    <lineage>
        <taxon>Archaea</taxon>
        <taxon>Methanobacteriati</taxon>
        <taxon>Methanobacteriota</taxon>
        <taxon>Stenosarchaea group</taxon>
        <taxon>Halobacteria</taxon>
        <taxon>Halobacteriales</taxon>
        <taxon>Haloferacaceae</taxon>
        <taxon>Halorubrum</taxon>
    </lineage>
</organism>
<comment type="caution">
    <text evidence="1">The sequence shown here is derived from an EMBL/GenBank/DDBJ whole genome shotgun (WGS) entry which is preliminary data.</text>
</comment>
<dbReference type="Proteomes" id="UP001596390">
    <property type="component" value="Unassembled WGS sequence"/>
</dbReference>